<dbReference type="InterPro" id="IPR011032">
    <property type="entry name" value="GroES-like_sf"/>
</dbReference>
<dbReference type="InterPro" id="IPR052100">
    <property type="entry name" value="SV-ATPase_mito-regulator"/>
</dbReference>
<name>A0ABV0SA39_9TELE</name>
<organism evidence="2 3">
    <name type="scientific">Xenoophorus captivus</name>
    <dbReference type="NCBI Taxonomy" id="1517983"/>
    <lineage>
        <taxon>Eukaryota</taxon>
        <taxon>Metazoa</taxon>
        <taxon>Chordata</taxon>
        <taxon>Craniata</taxon>
        <taxon>Vertebrata</taxon>
        <taxon>Euteleostomi</taxon>
        <taxon>Actinopterygii</taxon>
        <taxon>Neopterygii</taxon>
        <taxon>Teleostei</taxon>
        <taxon>Neoteleostei</taxon>
        <taxon>Acanthomorphata</taxon>
        <taxon>Ovalentaria</taxon>
        <taxon>Atherinomorphae</taxon>
        <taxon>Cyprinodontiformes</taxon>
        <taxon>Goodeidae</taxon>
        <taxon>Xenoophorus</taxon>
    </lineage>
</organism>
<keyword evidence="3" id="KW-1185">Reference proteome</keyword>
<dbReference type="Gene3D" id="3.90.180.10">
    <property type="entry name" value="Medium-chain alcohol dehydrogenases, catalytic domain"/>
    <property type="match status" value="1"/>
</dbReference>
<evidence type="ECO:0000256" key="1">
    <source>
        <dbReference type="ARBA" id="ARBA00023002"/>
    </source>
</evidence>
<gene>
    <name evidence="2" type="ORF">XENOCAPTIV_008499</name>
</gene>
<dbReference type="SUPFAM" id="SSF50129">
    <property type="entry name" value="GroES-like"/>
    <property type="match status" value="1"/>
</dbReference>
<protein>
    <submittedName>
        <fullName evidence="2">Uncharacterized protein</fullName>
    </submittedName>
</protein>
<dbReference type="Gene3D" id="3.40.50.720">
    <property type="entry name" value="NAD(P)-binding Rossmann-like Domain"/>
    <property type="match status" value="1"/>
</dbReference>
<dbReference type="Proteomes" id="UP001434883">
    <property type="component" value="Unassembled WGS sequence"/>
</dbReference>
<evidence type="ECO:0000313" key="2">
    <source>
        <dbReference type="EMBL" id="MEQ2217055.1"/>
    </source>
</evidence>
<dbReference type="EMBL" id="JAHRIN010075641">
    <property type="protein sequence ID" value="MEQ2217055.1"/>
    <property type="molecule type" value="Genomic_DNA"/>
</dbReference>
<accession>A0ABV0SA39</accession>
<proteinExistence type="predicted"/>
<sequence length="127" mass="14115">TIREVRVERGFVPRRRVLVLCSAMRKNLAGRLISGEKPGEKMGPIVGDKVMVLNRFGLWQELAVVPAGHTFLIPEGMSFEEAAALSVNYITAYLMLFDFGNLRPNQSVLIHAAAGKVQPQTCFQSVW</sequence>
<feature type="non-terminal residue" evidence="2">
    <location>
        <position position="1"/>
    </location>
</feature>
<evidence type="ECO:0000313" key="3">
    <source>
        <dbReference type="Proteomes" id="UP001434883"/>
    </source>
</evidence>
<reference evidence="2 3" key="1">
    <citation type="submission" date="2021-06" db="EMBL/GenBank/DDBJ databases">
        <authorList>
            <person name="Palmer J.M."/>
        </authorList>
    </citation>
    <scope>NUCLEOTIDE SEQUENCE [LARGE SCALE GENOMIC DNA]</scope>
    <source>
        <strain evidence="2 3">XC_2019</strain>
        <tissue evidence="2">Muscle</tissue>
    </source>
</reference>
<comment type="caution">
    <text evidence="2">The sequence shown here is derived from an EMBL/GenBank/DDBJ whole genome shotgun (WGS) entry which is preliminary data.</text>
</comment>
<dbReference type="PANTHER" id="PTHR44054:SF1">
    <property type="entry name" value="SYNAPTIC VESICLE MEMBRANE PROTEIN VAT-1 HOMOLOG"/>
    <property type="match status" value="1"/>
</dbReference>
<dbReference type="PANTHER" id="PTHR44054">
    <property type="entry name" value="SYNAPTIC VESICLE MEMBRANE PROTEIN VAT-1 HOMOLOG-LIKE"/>
    <property type="match status" value="1"/>
</dbReference>
<keyword evidence="1" id="KW-0560">Oxidoreductase</keyword>